<reference evidence="3 4" key="1">
    <citation type="submission" date="2020-09" db="EMBL/GenBank/DDBJ databases">
        <title>Investigation of environmental microbes.</title>
        <authorList>
            <person name="Ou Y."/>
            <person name="Kang Q."/>
        </authorList>
    </citation>
    <scope>NUCLEOTIDE SEQUENCE [LARGE SCALE GENOMIC DNA]</scope>
    <source>
        <strain evidence="3 4">KJZ-14</strain>
        <plasmid evidence="3 4">p3</plasmid>
    </source>
</reference>
<dbReference type="Proteomes" id="UP000516404">
    <property type="component" value="Plasmid p3"/>
</dbReference>
<sequence>MTFFHGTTGKAVRQYLEKDRTASTYYLENGESLATNYTYNHHGEITDIKLLDGDAYERLIDGRDPVTGELRGRAMGDKSTRFIDKPVNISKSLSLVAEINPQVGFALDQAMNQTVEALGSYLAQNTHVRVRVGNGERIWCTPDQLEIATAAHRTSRDGDPHRHIHVHLINKARLGDTWYALDTSEVRRLNKVLNAVGERVIHADENLNRVLAQQGYSFDPATGEIAEVAAYTQGFSQRAAAIAARRTELLADWQDKHPGISPGRALLNQIDYQAWSQTRAVKSSETTADTDRWLAELEQLGFVAPQPRLSVESKPRLDQLNLAAGELGAAVVGDVSAQKSSWSVADLTAGAYERLSHYDFVASRDELAEFVAHSVQAAKQYCEPVVAGVEVSQLPHHLKVYTSQDVVEEEAELRQHLAALGASAPAQQVLVGLRLKKVVGDMPQEFIDGVFASGEYVDPVGESVKPPVNDAHARALQMMSGSARLVSVTGPAGAGKTSLLKAAKVMVEVKGGRQMIVAPSGKAADVARQETGSQSGTVHQLLHAYGFTQTQDPVTGERIWGERLVVGDAGYSPVPRAWALGSLDQVIVDEASMMSQDTAVRLVQVARETGAQLVLTGDYAQLSAVGRGGVLSLAQAAGVSVDLDSVYRFRAADGGVDTGYADLSLLMRSRKDAGAVFDALVERGLVQVHGSVEDAHVALASAWVDATGAGRCAVVSATTNEDATSVNTLVAGLRATGGVRPSASESLVAVDDSSDVSSAAGALTGMDGIGIRVGDTVMARKNDHDLGVLNRQSFRVLETTESFVRVQSVSDSRRQLSLPVEYVREHVQAGYAVTTHGAQGMTVDEAHTLVTGACDGAGVYVGLSRGRFSNVAHFVATDLEDAREQFIAAMSVDRADQGLEAARTQLGQELKQLGVYPRERADHRVKVCQLRAGDGVVVAKNAGDRGEYVVLESTADENNKYLMRLHEVGGSGTRLMVGDGQSTMRFTGAKVLPVTDEGRGQVKKISARMNQRAQAQTYVHKVNEWAQENQPVLERLGAVKMLLSAHESGLESARKELRAVEAKYFEPMFSYKTELSNATGAVRDAQQELEQAGIFRRRGARVRLEQAQQRLDEVQAAGSPDQGQIQALQEKVGHLAGLVEVTRGEHEGLYQQVKASMPAKPRMGNVYRYVTGSGVRADGSVDVRLVAGFDQGVAKDCEAVVQVLSVDPVSRAGARLSQVQQEQAVRERSARQQVDDASYHRFQQMGGPSRGAGPSLGF</sequence>
<feature type="compositionally biased region" description="Basic and acidic residues" evidence="1">
    <location>
        <begin position="1224"/>
        <end position="1239"/>
    </location>
</feature>
<evidence type="ECO:0000313" key="4">
    <source>
        <dbReference type="Proteomes" id="UP000516404"/>
    </source>
</evidence>
<organism evidence="3 4">
    <name type="scientific">Rothia terrae</name>
    <dbReference type="NCBI Taxonomy" id="396015"/>
    <lineage>
        <taxon>Bacteria</taxon>
        <taxon>Bacillati</taxon>
        <taxon>Actinomycetota</taxon>
        <taxon>Actinomycetes</taxon>
        <taxon>Micrococcales</taxon>
        <taxon>Micrococcaceae</taxon>
        <taxon>Rothia</taxon>
    </lineage>
</organism>
<dbReference type="RefSeq" id="WP_193836805.1">
    <property type="nucleotide sequence ID" value="NZ_CP062962.1"/>
</dbReference>
<name>A0A7S6WWI7_9MICC</name>
<dbReference type="Gene3D" id="3.40.50.300">
    <property type="entry name" value="P-loop containing nucleotide triphosphate hydrolases"/>
    <property type="match status" value="2"/>
</dbReference>
<dbReference type="KEGG" id="rter:IDM49_12140"/>
<dbReference type="Gene3D" id="2.30.30.940">
    <property type="match status" value="1"/>
</dbReference>
<dbReference type="InterPro" id="IPR014862">
    <property type="entry name" value="TrwC"/>
</dbReference>
<dbReference type="EMBL" id="CP062962">
    <property type="protein sequence ID" value="QOW64789.1"/>
    <property type="molecule type" value="Genomic_DNA"/>
</dbReference>
<proteinExistence type="predicted"/>
<geneLocation type="plasmid" evidence="3 4">
    <name>p3</name>
</geneLocation>
<dbReference type="Pfam" id="PF08751">
    <property type="entry name" value="TrwC"/>
    <property type="match status" value="1"/>
</dbReference>
<keyword evidence="3" id="KW-0614">Plasmid</keyword>
<dbReference type="Pfam" id="PF13604">
    <property type="entry name" value="AAA_30"/>
    <property type="match status" value="1"/>
</dbReference>
<evidence type="ECO:0000259" key="2">
    <source>
        <dbReference type="Pfam" id="PF08751"/>
    </source>
</evidence>
<dbReference type="SUPFAM" id="SSF55464">
    <property type="entry name" value="Origin of replication-binding domain, RBD-like"/>
    <property type="match status" value="1"/>
</dbReference>
<evidence type="ECO:0000313" key="3">
    <source>
        <dbReference type="EMBL" id="QOW64789.1"/>
    </source>
</evidence>
<dbReference type="CDD" id="cd18809">
    <property type="entry name" value="SF1_C_RecD"/>
    <property type="match status" value="1"/>
</dbReference>
<feature type="region of interest" description="Disordered" evidence="1">
    <location>
        <begin position="1223"/>
        <end position="1258"/>
    </location>
</feature>
<dbReference type="NCBIfam" id="NF041492">
    <property type="entry name" value="MobF"/>
    <property type="match status" value="1"/>
</dbReference>
<feature type="compositionally biased region" description="Gly residues" evidence="1">
    <location>
        <begin position="1248"/>
        <end position="1258"/>
    </location>
</feature>
<dbReference type="SUPFAM" id="SSF52540">
    <property type="entry name" value="P-loop containing nucleoside triphosphate hydrolases"/>
    <property type="match status" value="2"/>
</dbReference>
<protein>
    <submittedName>
        <fullName evidence="3">AAA family ATPase</fullName>
    </submittedName>
</protein>
<feature type="domain" description="TrwC relaxase" evidence="2">
    <location>
        <begin position="11"/>
        <end position="298"/>
    </location>
</feature>
<dbReference type="InterPro" id="IPR027417">
    <property type="entry name" value="P-loop_NTPase"/>
</dbReference>
<accession>A0A7S6WWI7</accession>
<dbReference type="GeneID" id="96624981"/>
<evidence type="ECO:0000256" key="1">
    <source>
        <dbReference type="SAM" id="MobiDB-lite"/>
    </source>
</evidence>
<keyword evidence="4" id="KW-1185">Reference proteome</keyword>
<gene>
    <name evidence="3" type="ORF">IDM49_12140</name>
</gene>
<dbReference type="AlphaFoldDB" id="A0A7S6WWI7"/>